<feature type="region of interest" description="Disordered" evidence="1">
    <location>
        <begin position="50"/>
        <end position="76"/>
    </location>
</feature>
<evidence type="ECO:0000313" key="2">
    <source>
        <dbReference type="EMBL" id="CBI06113.1"/>
    </source>
</evidence>
<reference evidence="2" key="1">
    <citation type="submission" date="2009-10" db="EMBL/GenBank/DDBJ databases">
        <title>Diversity of trophic interactions inside an arsenic-rich microbial ecosystem.</title>
        <authorList>
            <person name="Bertin P.N."/>
            <person name="Heinrich-Salmeron A."/>
            <person name="Pelletier E."/>
            <person name="Goulhen-Chollet F."/>
            <person name="Arsene-Ploetze F."/>
            <person name="Gallien S."/>
            <person name="Calteau A."/>
            <person name="Vallenet D."/>
            <person name="Casiot C."/>
            <person name="Chane-Woon-Ming B."/>
            <person name="Giloteaux L."/>
            <person name="Barakat M."/>
            <person name="Bonnefoy V."/>
            <person name="Bruneel O."/>
            <person name="Chandler M."/>
            <person name="Cleiss J."/>
            <person name="Duran R."/>
            <person name="Elbaz-Poulichet F."/>
            <person name="Fonknechten N."/>
            <person name="Lauga B."/>
            <person name="Mornico D."/>
            <person name="Ortet P."/>
            <person name="Schaeffer C."/>
            <person name="Siguier P."/>
            <person name="Alexander Thil Smith A."/>
            <person name="Van Dorsselaer A."/>
            <person name="Weissenbach J."/>
            <person name="Medigue C."/>
            <person name="Le Paslier D."/>
        </authorList>
    </citation>
    <scope>NUCLEOTIDE SEQUENCE</scope>
</reference>
<protein>
    <submittedName>
        <fullName evidence="2">Uncharacterized protein</fullName>
    </submittedName>
</protein>
<accession>E6QFW7</accession>
<gene>
    <name evidence="2" type="ORF">CARN5_0387</name>
</gene>
<dbReference type="AlphaFoldDB" id="E6QFW7"/>
<name>E6QFW7_9ZZZZ</name>
<evidence type="ECO:0000256" key="1">
    <source>
        <dbReference type="SAM" id="MobiDB-lite"/>
    </source>
</evidence>
<proteinExistence type="predicted"/>
<sequence>MAQVPNQANVHALLDNFYSHSLILSKEKAPRGPRCPATVFTGTVQVRTEYQKGPPIRETTESRCSPLAYSNQSRPQ</sequence>
<comment type="caution">
    <text evidence="2">The sequence shown here is derived from an EMBL/GenBank/DDBJ whole genome shotgun (WGS) entry which is preliminary data.</text>
</comment>
<organism evidence="2">
    <name type="scientific">mine drainage metagenome</name>
    <dbReference type="NCBI Taxonomy" id="410659"/>
    <lineage>
        <taxon>unclassified sequences</taxon>
        <taxon>metagenomes</taxon>
        <taxon>ecological metagenomes</taxon>
    </lineage>
</organism>
<dbReference type="EMBL" id="CABP01000158">
    <property type="protein sequence ID" value="CBI06113.1"/>
    <property type="molecule type" value="Genomic_DNA"/>
</dbReference>